<dbReference type="PANTHER" id="PTHR43785">
    <property type="entry name" value="GAMMA-GLUTAMYLPUTRESCINE SYNTHETASE"/>
    <property type="match status" value="1"/>
</dbReference>
<feature type="domain" description="GS catalytic" evidence="5">
    <location>
        <begin position="117"/>
        <end position="453"/>
    </location>
</feature>
<dbReference type="EMBL" id="JACKVK010000004">
    <property type="protein sequence ID" value="MCV7420181.1"/>
    <property type="molecule type" value="Genomic_DNA"/>
</dbReference>
<evidence type="ECO:0000313" key="7">
    <source>
        <dbReference type="Proteomes" id="UP001141629"/>
    </source>
</evidence>
<dbReference type="InterPro" id="IPR036651">
    <property type="entry name" value="Gln_synt_N_sf"/>
</dbReference>
<accession>A0A9X2YZ36</accession>
<comment type="similarity">
    <text evidence="1 3 4">Belongs to the glutamine synthetase family.</text>
</comment>
<dbReference type="RefSeq" id="WP_263994961.1">
    <property type="nucleotide sequence ID" value="NZ_JACKVK010000004.1"/>
</dbReference>
<dbReference type="Gene3D" id="3.30.590.10">
    <property type="entry name" value="Glutamine synthetase/guanido kinase, catalytic domain"/>
    <property type="match status" value="1"/>
</dbReference>
<sequence length="453" mass="46354">MVAMAATPLTAAATSTLESAGVTTLVGTVVNAAGLCHAKTVPLSKMSGFANPGLGASPVWHVFTVDQSGIALGGAIGVVGDQRIRVDLDGLRILGDGLAWAPGSFFSQDGAPDPFCSRGALTRVEDRLAAAGLTALVGHEMEFVLVGPDGAALPSHLWAQYGLAGVLEYEGFVRDVIEAGTAAGVSIEQFHPEYGANQFEMSLAPKTPVAAADQLIAARIVVGRTARKHGLRVSLSPVPFAGAVGSGAHQHFSLRHDGVPLFSGGQGAQGMRPAGEAAVAGVLAGLIDAQALLCGSILSGLRMQVGSWSGASVCWGTENREAAVRFLRGGPGNAHGANVEVKVVDPSANPYLASAAILGLALDGIERELPLPAEVPVDPGTLSPDERSAAGIGLLSDDQAAVVGALAESSLLRGILGDAAVDSVVAVRRYEHEHFADLTPEQLAERFRLAWSV</sequence>
<dbReference type="Proteomes" id="UP001141629">
    <property type="component" value="Unassembled WGS sequence"/>
</dbReference>
<dbReference type="InterPro" id="IPR008146">
    <property type="entry name" value="Gln_synth_cat_dom"/>
</dbReference>
<dbReference type="Gene3D" id="3.10.20.70">
    <property type="entry name" value="Glutamine synthetase, N-terminal domain"/>
    <property type="match status" value="1"/>
</dbReference>
<protein>
    <submittedName>
        <fullName evidence="6">Glutamine synthetase</fullName>
    </submittedName>
</protein>
<dbReference type="GO" id="GO:0004356">
    <property type="term" value="F:glutamine synthetase activity"/>
    <property type="evidence" value="ECO:0007669"/>
    <property type="project" value="InterPro"/>
</dbReference>
<dbReference type="PROSITE" id="PS51987">
    <property type="entry name" value="GS_CATALYTIC"/>
    <property type="match status" value="1"/>
</dbReference>
<proteinExistence type="inferred from homology"/>
<keyword evidence="2" id="KW-0436">Ligase</keyword>
<reference evidence="6" key="2">
    <citation type="journal article" date="2022" name="BMC Genomics">
        <title>Comparative genome analysis of mycobacteria focusing on tRNA and non-coding RNA.</title>
        <authorList>
            <person name="Behra P.R.K."/>
            <person name="Pettersson B.M.F."/>
            <person name="Ramesh M."/>
            <person name="Das S."/>
            <person name="Dasgupta S."/>
            <person name="Kirsebom L.A."/>
        </authorList>
    </citation>
    <scope>NUCLEOTIDE SEQUENCE</scope>
    <source>
        <strain evidence="6">DSM 44838</strain>
    </source>
</reference>
<organism evidence="6 7">
    <name type="scientific">Mycobacterium yunnanensis</name>
    <dbReference type="NCBI Taxonomy" id="368477"/>
    <lineage>
        <taxon>Bacteria</taxon>
        <taxon>Bacillati</taxon>
        <taxon>Actinomycetota</taxon>
        <taxon>Actinomycetes</taxon>
        <taxon>Mycobacteriales</taxon>
        <taxon>Mycobacteriaceae</taxon>
        <taxon>Mycobacterium</taxon>
    </lineage>
</organism>
<dbReference type="SMART" id="SM01230">
    <property type="entry name" value="Gln-synt_C"/>
    <property type="match status" value="1"/>
</dbReference>
<evidence type="ECO:0000256" key="4">
    <source>
        <dbReference type="RuleBase" id="RU000384"/>
    </source>
</evidence>
<evidence type="ECO:0000259" key="5">
    <source>
        <dbReference type="PROSITE" id="PS51987"/>
    </source>
</evidence>
<evidence type="ECO:0000313" key="6">
    <source>
        <dbReference type="EMBL" id="MCV7420181.1"/>
    </source>
</evidence>
<name>A0A9X2YZ36_9MYCO</name>
<dbReference type="Pfam" id="PF00120">
    <property type="entry name" value="Gln-synt_C"/>
    <property type="match status" value="1"/>
</dbReference>
<dbReference type="PANTHER" id="PTHR43785:SF12">
    <property type="entry name" value="TYPE-1 GLUTAMINE SYNTHETASE 2"/>
    <property type="match status" value="1"/>
</dbReference>
<dbReference type="InterPro" id="IPR014746">
    <property type="entry name" value="Gln_synth/guanido_kin_cat_dom"/>
</dbReference>
<dbReference type="AlphaFoldDB" id="A0A9X2YZ36"/>
<evidence type="ECO:0000256" key="2">
    <source>
        <dbReference type="ARBA" id="ARBA00022598"/>
    </source>
</evidence>
<evidence type="ECO:0000256" key="3">
    <source>
        <dbReference type="PROSITE-ProRule" id="PRU01331"/>
    </source>
</evidence>
<gene>
    <name evidence="6" type="ORF">H7K45_06490</name>
</gene>
<keyword evidence="7" id="KW-1185">Reference proteome</keyword>
<dbReference type="GO" id="GO:0006542">
    <property type="term" value="P:glutamine biosynthetic process"/>
    <property type="evidence" value="ECO:0007669"/>
    <property type="project" value="InterPro"/>
</dbReference>
<comment type="caution">
    <text evidence="6">The sequence shown here is derived from an EMBL/GenBank/DDBJ whole genome shotgun (WGS) entry which is preliminary data.</text>
</comment>
<dbReference type="SUPFAM" id="SSF55931">
    <property type="entry name" value="Glutamine synthetase/guanido kinase"/>
    <property type="match status" value="1"/>
</dbReference>
<evidence type="ECO:0000256" key="1">
    <source>
        <dbReference type="ARBA" id="ARBA00009897"/>
    </source>
</evidence>
<reference evidence="6" key="1">
    <citation type="submission" date="2020-07" db="EMBL/GenBank/DDBJ databases">
        <authorList>
            <person name="Pettersson B.M.F."/>
            <person name="Behra P.R.K."/>
            <person name="Ramesh M."/>
            <person name="Das S."/>
            <person name="Dasgupta S."/>
            <person name="Kirsebom L.A."/>
        </authorList>
    </citation>
    <scope>NUCLEOTIDE SEQUENCE</scope>
    <source>
        <strain evidence="6">DSM 44838</strain>
    </source>
</reference>